<dbReference type="Proteomes" id="UP000014254">
    <property type="component" value="Unassembled WGS sequence"/>
</dbReference>
<dbReference type="AlphaFoldDB" id="S2JHW3"/>
<dbReference type="VEuPathDB" id="FungiDB:HMPREF1544_03264"/>
<reference evidence="3" key="1">
    <citation type="submission" date="2013-05" db="EMBL/GenBank/DDBJ databases">
        <title>The Genome sequence of Mucor circinelloides f. circinelloides 1006PhL.</title>
        <authorList>
            <consortium name="The Broad Institute Genomics Platform"/>
            <person name="Cuomo C."/>
            <person name="Earl A."/>
            <person name="Findley K."/>
            <person name="Lee S.C."/>
            <person name="Walker B."/>
            <person name="Young S."/>
            <person name="Zeng Q."/>
            <person name="Gargeya S."/>
            <person name="Fitzgerald M."/>
            <person name="Haas B."/>
            <person name="Abouelleil A."/>
            <person name="Allen A.W."/>
            <person name="Alvarado L."/>
            <person name="Arachchi H.M."/>
            <person name="Berlin A.M."/>
            <person name="Chapman S.B."/>
            <person name="Gainer-Dewar J."/>
            <person name="Goldberg J."/>
            <person name="Griggs A."/>
            <person name="Gujja S."/>
            <person name="Hansen M."/>
            <person name="Howarth C."/>
            <person name="Imamovic A."/>
            <person name="Ireland A."/>
            <person name="Larimer J."/>
            <person name="McCowan C."/>
            <person name="Murphy C."/>
            <person name="Pearson M."/>
            <person name="Poon T.W."/>
            <person name="Priest M."/>
            <person name="Roberts A."/>
            <person name="Saif S."/>
            <person name="Shea T."/>
            <person name="Sisk P."/>
            <person name="Sykes S."/>
            <person name="Wortman J."/>
            <person name="Nusbaum C."/>
            <person name="Birren B."/>
        </authorList>
    </citation>
    <scope>NUCLEOTIDE SEQUENCE [LARGE SCALE GENOMIC DNA]</scope>
    <source>
        <strain evidence="3">1006PhL</strain>
    </source>
</reference>
<keyword evidence="3" id="KW-1185">Reference proteome</keyword>
<dbReference type="InParanoid" id="S2JHW3"/>
<sequence>MNSTSPDTQKTEAKKSWRWWQNNTTNTPSTPNKSFDIVICSEELKDEDDDQIDSNKLDCSSSIAQSSLVVHHSIHSKESEDIASTTSIKSKPWVSKKLKQPTITSQDDDEDDQNTLGTTQSTNNIESNSTKIKGNDKATPPSSLMNTAPSISSSTVPVYNFNTETEQPRRKSLETTALFSGIKAKFGKWVNRSDGSKD</sequence>
<feature type="compositionally biased region" description="Polar residues" evidence="1">
    <location>
        <begin position="140"/>
        <end position="155"/>
    </location>
</feature>
<organism evidence="2 3">
    <name type="scientific">Mucor circinelloides f. circinelloides (strain 1006PhL)</name>
    <name type="common">Mucormycosis agent</name>
    <name type="synonym">Calyptromyces circinelloides</name>
    <dbReference type="NCBI Taxonomy" id="1220926"/>
    <lineage>
        <taxon>Eukaryota</taxon>
        <taxon>Fungi</taxon>
        <taxon>Fungi incertae sedis</taxon>
        <taxon>Mucoromycota</taxon>
        <taxon>Mucoromycotina</taxon>
        <taxon>Mucoromycetes</taxon>
        <taxon>Mucorales</taxon>
        <taxon>Mucorineae</taxon>
        <taxon>Mucoraceae</taxon>
        <taxon>Mucor</taxon>
    </lineage>
</organism>
<evidence type="ECO:0000313" key="3">
    <source>
        <dbReference type="Proteomes" id="UP000014254"/>
    </source>
</evidence>
<dbReference type="eggNOG" id="ENOG502RB0X">
    <property type="taxonomic scope" value="Eukaryota"/>
</dbReference>
<protein>
    <submittedName>
        <fullName evidence="2">Uncharacterized protein</fullName>
    </submittedName>
</protein>
<dbReference type="EMBL" id="KE123928">
    <property type="protein sequence ID" value="EPB89881.1"/>
    <property type="molecule type" value="Genomic_DNA"/>
</dbReference>
<evidence type="ECO:0000313" key="2">
    <source>
        <dbReference type="EMBL" id="EPB89881.1"/>
    </source>
</evidence>
<feature type="region of interest" description="Disordered" evidence="1">
    <location>
        <begin position="68"/>
        <end position="155"/>
    </location>
</feature>
<feature type="region of interest" description="Disordered" evidence="1">
    <location>
        <begin position="1"/>
        <end position="34"/>
    </location>
</feature>
<feature type="compositionally biased region" description="Low complexity" evidence="1">
    <location>
        <begin position="22"/>
        <end position="32"/>
    </location>
</feature>
<accession>S2JHW3</accession>
<dbReference type="OrthoDB" id="2257639at2759"/>
<feature type="compositionally biased region" description="Polar residues" evidence="1">
    <location>
        <begin position="114"/>
        <end position="132"/>
    </location>
</feature>
<gene>
    <name evidence="2" type="ORF">HMPREF1544_03264</name>
</gene>
<proteinExistence type="predicted"/>
<dbReference type="OMA" id="AKKSWRW"/>
<name>S2JHW3_MUCC1</name>
<evidence type="ECO:0000256" key="1">
    <source>
        <dbReference type="SAM" id="MobiDB-lite"/>
    </source>
</evidence>